<gene>
    <name evidence="4" type="primary">20205154</name>
    <name evidence="3" type="ORF">HELRODRAFT_174879</name>
</gene>
<dbReference type="GeneID" id="20205154"/>
<dbReference type="EnsemblMetazoa" id="HelroT174879">
    <property type="protein sequence ID" value="HelroP174879"/>
    <property type="gene ID" value="HelroG174879"/>
</dbReference>
<keyword evidence="5" id="KW-1185">Reference proteome</keyword>
<sequence length="712" mass="80188">MAGDIECTENILYVKTVNSEWQLNAEVVANTKELAAILCDHSIEIRSSNDDFTECLVRFSTPTQDNFPQWRLLAWAPDDSILALSDSAGNVFLYNIAGSLLCHISPNTNLPEDLSGALCSIIFKESMTIKQPDSSGSSNQLQQQHWFCEMLILNYKGNLTAYAISQEGDYKFLHSFSFEKYHQNGITQALYLPNYSILLIGGGSLVVDYQPNRTAAGQGGEGEVAAIQNYGVSAWRFISGEPHYKMVDGFENELESLLNSNSLTKKLSALIQPFWSSGNQSDVIFKMAASPDCRRLVTLHASESIRFWSLPSFKLVKKFGVQEQGDREFLHSNDVKDPKKLEASNDQQTAYHVVDFSWWSNEDLIVVRNTGCLTVSSVTNFTNRLGKTPEVFQQGCSLMRFQDGCFYVLECEKSYAGSAINLKKQAAPQHQLQLLLNNGPDDDDIAQSELNINLDSPNDNNNNNNNNTSSSSGSNDNSDQPTTNDDVDVTDDSSLARSLTNYLKYMLYYITDLEAFHAPKKRQKMLRRVYRLYCIKSTTPEDLYASKLDNEEYEEALLLAQTYDLDCDLTYQKQWKRSTVTVDTIHNYLSRVSKRSWVLHECLERAVPSMVAMIELIQHGLIGTNLQAVVAAGSDGDDGSLNFQQKELCRTRLRLLQYMDRLQTYQTCNTSALSCMFTYHGQQLLPHRLAIVNNFPETTSPDLYSSLLPTLE</sequence>
<dbReference type="PANTHER" id="PTHR15922:SF2">
    <property type="entry name" value="NBAS SUBUNIT OF NRZ TETHERING COMPLEX"/>
    <property type="match status" value="1"/>
</dbReference>
<feature type="compositionally biased region" description="Low complexity" evidence="1">
    <location>
        <begin position="451"/>
        <end position="484"/>
    </location>
</feature>
<feature type="region of interest" description="Disordered" evidence="1">
    <location>
        <begin position="451"/>
        <end position="491"/>
    </location>
</feature>
<reference evidence="3 5" key="2">
    <citation type="journal article" date="2013" name="Nature">
        <title>Insights into bilaterian evolution from three spiralian genomes.</title>
        <authorList>
            <person name="Simakov O."/>
            <person name="Marletaz F."/>
            <person name="Cho S.J."/>
            <person name="Edsinger-Gonzales E."/>
            <person name="Havlak P."/>
            <person name="Hellsten U."/>
            <person name="Kuo D.H."/>
            <person name="Larsson T."/>
            <person name="Lv J."/>
            <person name="Arendt D."/>
            <person name="Savage R."/>
            <person name="Osoegawa K."/>
            <person name="de Jong P."/>
            <person name="Grimwood J."/>
            <person name="Chapman J.A."/>
            <person name="Shapiro H."/>
            <person name="Aerts A."/>
            <person name="Otillar R.P."/>
            <person name="Terry A.Y."/>
            <person name="Boore J.L."/>
            <person name="Grigoriev I.V."/>
            <person name="Lindberg D.R."/>
            <person name="Seaver E.C."/>
            <person name="Weisblat D.A."/>
            <person name="Putnam N.H."/>
            <person name="Rokhsar D.S."/>
        </authorList>
    </citation>
    <scope>NUCLEOTIDE SEQUENCE</scope>
</reference>
<dbReference type="EMBL" id="AMQM01005071">
    <property type="status" value="NOT_ANNOTATED_CDS"/>
    <property type="molecule type" value="Genomic_DNA"/>
</dbReference>
<dbReference type="eggNOG" id="KOG1797">
    <property type="taxonomic scope" value="Eukaryota"/>
</dbReference>
<evidence type="ECO:0000259" key="2">
    <source>
        <dbReference type="Pfam" id="PF15492"/>
    </source>
</evidence>
<dbReference type="EMBL" id="KB096785">
    <property type="protein sequence ID" value="ESO01326.1"/>
    <property type="molecule type" value="Genomic_DNA"/>
</dbReference>
<dbReference type="SUPFAM" id="SSF50978">
    <property type="entry name" value="WD40 repeat-like"/>
    <property type="match status" value="1"/>
</dbReference>
<dbReference type="OrthoDB" id="19988at2759"/>
<dbReference type="AlphaFoldDB" id="T1F8K5"/>
<dbReference type="CTD" id="20205154"/>
<evidence type="ECO:0000313" key="4">
    <source>
        <dbReference type="EnsemblMetazoa" id="HelroP174879"/>
    </source>
</evidence>
<organism evidence="4 5">
    <name type="scientific">Helobdella robusta</name>
    <name type="common">Californian leech</name>
    <dbReference type="NCBI Taxonomy" id="6412"/>
    <lineage>
        <taxon>Eukaryota</taxon>
        <taxon>Metazoa</taxon>
        <taxon>Spiralia</taxon>
        <taxon>Lophotrochozoa</taxon>
        <taxon>Annelida</taxon>
        <taxon>Clitellata</taxon>
        <taxon>Hirudinea</taxon>
        <taxon>Rhynchobdellida</taxon>
        <taxon>Glossiphoniidae</taxon>
        <taxon>Helobdella</taxon>
    </lineage>
</organism>
<proteinExistence type="predicted"/>
<protein>
    <recommendedName>
        <fullName evidence="2">Neuroblastoma-amplified sequence N-terminal domain-containing protein</fullName>
    </recommendedName>
</protein>
<feature type="domain" description="Neuroblastoma-amplified sequence N-terminal" evidence="2">
    <location>
        <begin position="27"/>
        <end position="324"/>
    </location>
</feature>
<dbReference type="PANTHER" id="PTHR15922">
    <property type="entry name" value="NEUROBLASTOMA-AMPLIFIED SEQUENCE"/>
    <property type="match status" value="1"/>
</dbReference>
<evidence type="ECO:0000313" key="3">
    <source>
        <dbReference type="EMBL" id="ESO01326.1"/>
    </source>
</evidence>
<dbReference type="InParanoid" id="T1F8K5"/>
<evidence type="ECO:0000313" key="5">
    <source>
        <dbReference type="Proteomes" id="UP000015101"/>
    </source>
</evidence>
<name>T1F8K5_HELRO</name>
<reference evidence="5" key="1">
    <citation type="submission" date="2012-12" db="EMBL/GenBank/DDBJ databases">
        <authorList>
            <person name="Hellsten U."/>
            <person name="Grimwood J."/>
            <person name="Chapman J.A."/>
            <person name="Shapiro H."/>
            <person name="Aerts A."/>
            <person name="Otillar R.P."/>
            <person name="Terry A.Y."/>
            <person name="Boore J.L."/>
            <person name="Simakov O."/>
            <person name="Marletaz F."/>
            <person name="Cho S.-J."/>
            <person name="Edsinger-Gonzales E."/>
            <person name="Havlak P."/>
            <person name="Kuo D.-H."/>
            <person name="Larsson T."/>
            <person name="Lv J."/>
            <person name="Arendt D."/>
            <person name="Savage R."/>
            <person name="Osoegawa K."/>
            <person name="de Jong P."/>
            <person name="Lindberg D.R."/>
            <person name="Seaver E.C."/>
            <person name="Weisblat D.A."/>
            <person name="Putnam N.H."/>
            <person name="Grigoriev I.V."/>
            <person name="Rokhsar D.S."/>
        </authorList>
    </citation>
    <scope>NUCLEOTIDE SEQUENCE</scope>
</reference>
<dbReference type="STRING" id="6412.T1F8K5"/>
<dbReference type="InterPro" id="IPR036322">
    <property type="entry name" value="WD40_repeat_dom_sf"/>
</dbReference>
<dbReference type="Pfam" id="PF15492">
    <property type="entry name" value="Nbas_N"/>
    <property type="match status" value="1"/>
</dbReference>
<dbReference type="KEGG" id="hro:HELRODRAFT_174879"/>
<dbReference type="HOGENOM" id="CLU_387947_0_0_1"/>
<accession>T1F8K5</accession>
<dbReference type="OMA" id="THTHYEN"/>
<dbReference type="Proteomes" id="UP000015101">
    <property type="component" value="Unassembled WGS sequence"/>
</dbReference>
<evidence type="ECO:0000256" key="1">
    <source>
        <dbReference type="SAM" id="MobiDB-lite"/>
    </source>
</evidence>
<dbReference type="Gene3D" id="2.130.10.10">
    <property type="entry name" value="YVTN repeat-like/Quinoprotein amine dehydrogenase"/>
    <property type="match status" value="1"/>
</dbReference>
<dbReference type="RefSeq" id="XP_009020562.1">
    <property type="nucleotide sequence ID" value="XM_009022314.1"/>
</dbReference>
<reference evidence="4" key="3">
    <citation type="submission" date="2015-06" db="UniProtKB">
        <authorList>
            <consortium name="EnsemblMetazoa"/>
        </authorList>
    </citation>
    <scope>IDENTIFICATION</scope>
</reference>
<dbReference type="InterPro" id="IPR015943">
    <property type="entry name" value="WD40/YVTN_repeat-like_dom_sf"/>
</dbReference>
<dbReference type="InterPro" id="IPR029145">
    <property type="entry name" value="NBAS_N"/>
</dbReference>